<dbReference type="InterPro" id="IPR007138">
    <property type="entry name" value="ABM_dom"/>
</dbReference>
<dbReference type="Pfam" id="PF03992">
    <property type="entry name" value="ABM"/>
    <property type="match status" value="1"/>
</dbReference>
<name>A0A9D6V166_9BACT</name>
<feature type="domain" description="ABM" evidence="1">
    <location>
        <begin position="1"/>
        <end position="74"/>
    </location>
</feature>
<comment type="caution">
    <text evidence="2">The sequence shown here is derived from an EMBL/GenBank/DDBJ whole genome shotgun (WGS) entry which is preliminary data.</text>
</comment>
<gene>
    <name evidence="2" type="ORF">HY912_10935</name>
</gene>
<accession>A0A9D6V166</accession>
<dbReference type="GO" id="GO:0004497">
    <property type="term" value="F:monooxygenase activity"/>
    <property type="evidence" value="ECO:0007669"/>
    <property type="project" value="UniProtKB-KW"/>
</dbReference>
<organism evidence="2 3">
    <name type="scientific">Desulfomonile tiedjei</name>
    <dbReference type="NCBI Taxonomy" id="2358"/>
    <lineage>
        <taxon>Bacteria</taxon>
        <taxon>Pseudomonadati</taxon>
        <taxon>Thermodesulfobacteriota</taxon>
        <taxon>Desulfomonilia</taxon>
        <taxon>Desulfomonilales</taxon>
        <taxon>Desulfomonilaceae</taxon>
        <taxon>Desulfomonile</taxon>
    </lineage>
</organism>
<sequence length="106" mass="12284">MYVRMTFFKVENGKMDSLRDLYNRDVISAHKHHKGIRFAHLLECLDDTNEGISVTAWDTKADLDAYETSGDYERLRGLFNEMYSGVPTLRSYEVTASSEPILLRIF</sequence>
<protein>
    <submittedName>
        <fullName evidence="2">Antibiotic biosynthesis monooxygenase</fullName>
    </submittedName>
</protein>
<dbReference type="AlphaFoldDB" id="A0A9D6V166"/>
<reference evidence="2" key="1">
    <citation type="submission" date="2020-07" db="EMBL/GenBank/DDBJ databases">
        <title>Huge and variable diversity of episymbiotic CPR bacteria and DPANN archaea in groundwater ecosystems.</title>
        <authorList>
            <person name="He C.Y."/>
            <person name="Keren R."/>
            <person name="Whittaker M."/>
            <person name="Farag I.F."/>
            <person name="Doudna J."/>
            <person name="Cate J.H.D."/>
            <person name="Banfield J.F."/>
        </authorList>
    </citation>
    <scope>NUCLEOTIDE SEQUENCE</scope>
    <source>
        <strain evidence="2">NC_groundwater_1664_Pr3_B-0.1um_52_9</strain>
    </source>
</reference>
<dbReference type="Gene3D" id="3.30.70.100">
    <property type="match status" value="1"/>
</dbReference>
<evidence type="ECO:0000259" key="1">
    <source>
        <dbReference type="Pfam" id="PF03992"/>
    </source>
</evidence>
<dbReference type="SUPFAM" id="SSF54909">
    <property type="entry name" value="Dimeric alpha+beta barrel"/>
    <property type="match status" value="1"/>
</dbReference>
<dbReference type="Proteomes" id="UP000807825">
    <property type="component" value="Unassembled WGS sequence"/>
</dbReference>
<evidence type="ECO:0000313" key="3">
    <source>
        <dbReference type="Proteomes" id="UP000807825"/>
    </source>
</evidence>
<evidence type="ECO:0000313" key="2">
    <source>
        <dbReference type="EMBL" id="MBI5249998.1"/>
    </source>
</evidence>
<proteinExistence type="predicted"/>
<dbReference type="InterPro" id="IPR011008">
    <property type="entry name" value="Dimeric_a/b-barrel"/>
</dbReference>
<keyword evidence="2" id="KW-0560">Oxidoreductase</keyword>
<dbReference type="EMBL" id="JACRDE010000295">
    <property type="protein sequence ID" value="MBI5249998.1"/>
    <property type="molecule type" value="Genomic_DNA"/>
</dbReference>
<keyword evidence="2" id="KW-0503">Monooxygenase</keyword>